<organism evidence="13 14">
    <name type="scientific">Lentilactobacillus kosonis</name>
    <dbReference type="NCBI Taxonomy" id="2810561"/>
    <lineage>
        <taxon>Bacteria</taxon>
        <taxon>Bacillati</taxon>
        <taxon>Bacillota</taxon>
        <taxon>Bacilli</taxon>
        <taxon>Lactobacillales</taxon>
        <taxon>Lactobacillaceae</taxon>
        <taxon>Lentilactobacillus</taxon>
    </lineage>
</organism>
<keyword evidence="6" id="KW-0915">Sodium</keyword>
<feature type="domain" description="Cation/H+ exchanger transmembrane" evidence="12">
    <location>
        <begin position="2"/>
        <end position="311"/>
    </location>
</feature>
<dbReference type="Gene3D" id="6.10.140.1330">
    <property type="match status" value="1"/>
</dbReference>
<evidence type="ECO:0000313" key="14">
    <source>
        <dbReference type="Proteomes" id="UP000286974"/>
    </source>
</evidence>
<reference evidence="13 14" key="1">
    <citation type="submission" date="2017-11" db="EMBL/GenBank/DDBJ databases">
        <title>Draft Genome Sequence of Lactobacillus curieae NBRC 111893 isolated from Koso, a Japanese sugar-Vegetable Fermented Beverage.</title>
        <authorList>
            <person name="Chiou T.Y."/>
            <person name="Oshima K."/>
            <person name="Suda W."/>
            <person name="Hattori M."/>
            <person name="Takahashi T."/>
        </authorList>
    </citation>
    <scope>NUCLEOTIDE SEQUENCE [LARGE SCALE GENOMIC DNA]</scope>
    <source>
        <strain evidence="13 14">NBRC111893</strain>
    </source>
</reference>
<evidence type="ECO:0000259" key="12">
    <source>
        <dbReference type="Pfam" id="PF00999"/>
    </source>
</evidence>
<keyword evidence="3" id="KW-1003">Cell membrane</keyword>
<dbReference type="PANTHER" id="PTHR10110:SF86">
    <property type="entry name" value="SODIUM_HYDROGEN EXCHANGER 7"/>
    <property type="match status" value="1"/>
</dbReference>
<dbReference type="PANTHER" id="PTHR10110">
    <property type="entry name" value="SODIUM/HYDROGEN EXCHANGER"/>
    <property type="match status" value="1"/>
</dbReference>
<evidence type="ECO:0000256" key="8">
    <source>
        <dbReference type="ARBA" id="ARBA00023136"/>
    </source>
</evidence>
<dbReference type="GO" id="GO:0051453">
    <property type="term" value="P:regulation of intracellular pH"/>
    <property type="evidence" value="ECO:0007669"/>
    <property type="project" value="TreeGrafter"/>
</dbReference>
<feature type="transmembrane region" description="Helical" evidence="11">
    <location>
        <begin position="54"/>
        <end position="73"/>
    </location>
</feature>
<feature type="transmembrane region" description="Helical" evidence="11">
    <location>
        <begin position="287"/>
        <end position="310"/>
    </location>
</feature>
<feature type="region of interest" description="Disordered" evidence="10">
    <location>
        <begin position="440"/>
        <end position="480"/>
    </location>
</feature>
<feature type="transmembrane region" description="Helical" evidence="11">
    <location>
        <begin position="178"/>
        <end position="199"/>
    </location>
</feature>
<keyword evidence="7" id="KW-0406">Ion transport</keyword>
<evidence type="ECO:0000256" key="3">
    <source>
        <dbReference type="ARBA" id="ARBA00022475"/>
    </source>
</evidence>
<keyword evidence="8 11" id="KW-0472">Membrane</keyword>
<sequence length="591" mass="66157">MGIVFHSLLPIIPVSLSIVLAAIITPTDSLAFSSVTQGINIPKDVSGALETESLFNDASGIVIFNLAIVAYSTGKFSFASGLTNFAISFFGGIIIGLIAGRIFSAIQDFLVSKSMDTSTVLLPLSLMSPIAIYQIAEWCHASGILAVVAAGILQGIFSTRLRLTATDVQLVINSSWQVISSLLSGIVFVLLGVTIPTVISKMTSVSNHLLVELLILSVVLYSGMLLIRFLWTRFNLVRLQAEKRVFNSTKDSFIVAIGGIHGTITLSMALSIPFTANGQNFPFRNEIIFVATIVILLSLIVPTIVLPLMLERKEKPDEATFNNFRNQMVDYSSTRIKQAPNIDISDRNYVLEMLASQKKSGHTDSKKINDIMREINNIQYQSMMDLLGSSETDKRIANMLSRRFVTNPDTQGSFIKKLRLTFRLLFSRRRTKKIRRRVNEYEKSLTNSNQNKLPERTRLEKSASNQIVSANQSNQDSSKSIQNEFRNRMSELRDQIDTLSFQRINEYLDSIEDNDNVSEVAFARSAITFRHRRGSKNSAYQKDLLITALQYEYQFISTQFKQGNIDKDLSDRLNQSVATDQMVYLQSIDDN</sequence>
<dbReference type="Proteomes" id="UP000286974">
    <property type="component" value="Unassembled WGS sequence"/>
</dbReference>
<evidence type="ECO:0000256" key="9">
    <source>
        <dbReference type="ARBA" id="ARBA00023201"/>
    </source>
</evidence>
<evidence type="ECO:0000313" key="13">
    <source>
        <dbReference type="EMBL" id="GAY72139.1"/>
    </source>
</evidence>
<keyword evidence="4 11" id="KW-0812">Transmembrane</keyword>
<evidence type="ECO:0000256" key="6">
    <source>
        <dbReference type="ARBA" id="ARBA00023053"/>
    </source>
</evidence>
<feature type="transmembrane region" description="Helical" evidence="11">
    <location>
        <begin position="130"/>
        <end position="157"/>
    </location>
</feature>
<dbReference type="Pfam" id="PF00999">
    <property type="entry name" value="Na_H_Exchanger"/>
    <property type="match status" value="1"/>
</dbReference>
<evidence type="ECO:0000256" key="2">
    <source>
        <dbReference type="ARBA" id="ARBA00022448"/>
    </source>
</evidence>
<proteinExistence type="predicted"/>
<keyword evidence="2" id="KW-0813">Transport</keyword>
<accession>A0A401FIF2</accession>
<keyword evidence="14" id="KW-1185">Reference proteome</keyword>
<evidence type="ECO:0000256" key="4">
    <source>
        <dbReference type="ARBA" id="ARBA00022692"/>
    </source>
</evidence>
<evidence type="ECO:0000256" key="1">
    <source>
        <dbReference type="ARBA" id="ARBA00004651"/>
    </source>
</evidence>
<evidence type="ECO:0000256" key="5">
    <source>
        <dbReference type="ARBA" id="ARBA00022989"/>
    </source>
</evidence>
<feature type="transmembrane region" description="Helical" evidence="11">
    <location>
        <begin position="85"/>
        <end position="110"/>
    </location>
</feature>
<dbReference type="GO" id="GO:0015386">
    <property type="term" value="F:potassium:proton antiporter activity"/>
    <property type="evidence" value="ECO:0007669"/>
    <property type="project" value="TreeGrafter"/>
</dbReference>
<name>A0A401FIF2_9LACO</name>
<dbReference type="InterPro" id="IPR006153">
    <property type="entry name" value="Cation/H_exchanger_TM"/>
</dbReference>
<dbReference type="EMBL" id="BEXA01000001">
    <property type="protein sequence ID" value="GAY72139.1"/>
    <property type="molecule type" value="Genomic_DNA"/>
</dbReference>
<dbReference type="AlphaFoldDB" id="A0A401FIF2"/>
<keyword evidence="5 11" id="KW-1133">Transmembrane helix</keyword>
<evidence type="ECO:0000256" key="7">
    <source>
        <dbReference type="ARBA" id="ARBA00023065"/>
    </source>
</evidence>
<feature type="compositionally biased region" description="Polar residues" evidence="10">
    <location>
        <begin position="462"/>
        <end position="480"/>
    </location>
</feature>
<dbReference type="GO" id="GO:0015385">
    <property type="term" value="F:sodium:proton antiporter activity"/>
    <property type="evidence" value="ECO:0007669"/>
    <property type="project" value="InterPro"/>
</dbReference>
<comment type="subcellular location">
    <subcellularLocation>
        <location evidence="1">Cell membrane</location>
        <topology evidence="1">Multi-pass membrane protein</topology>
    </subcellularLocation>
</comment>
<dbReference type="InterPro" id="IPR018422">
    <property type="entry name" value="Cation/H_exchanger_CPA1"/>
</dbReference>
<dbReference type="GO" id="GO:0098719">
    <property type="term" value="P:sodium ion import across plasma membrane"/>
    <property type="evidence" value="ECO:0007669"/>
    <property type="project" value="TreeGrafter"/>
</dbReference>
<gene>
    <name evidence="13" type="ORF">NBRC111893_285</name>
</gene>
<dbReference type="GO" id="GO:0005886">
    <property type="term" value="C:plasma membrane"/>
    <property type="evidence" value="ECO:0007669"/>
    <property type="project" value="UniProtKB-SubCell"/>
</dbReference>
<keyword evidence="9" id="KW-0739">Sodium transport</keyword>
<feature type="transmembrane region" description="Helical" evidence="11">
    <location>
        <begin position="211"/>
        <end position="231"/>
    </location>
</feature>
<comment type="caution">
    <text evidence="13">The sequence shown here is derived from an EMBL/GenBank/DDBJ whole genome shotgun (WGS) entry which is preliminary data.</text>
</comment>
<feature type="transmembrane region" description="Helical" evidence="11">
    <location>
        <begin position="252"/>
        <end position="275"/>
    </location>
</feature>
<protein>
    <submittedName>
        <fullName evidence="13">Na+/H+ antiporter</fullName>
    </submittedName>
</protein>
<evidence type="ECO:0000256" key="10">
    <source>
        <dbReference type="SAM" id="MobiDB-lite"/>
    </source>
</evidence>
<evidence type="ECO:0000256" key="11">
    <source>
        <dbReference type="SAM" id="Phobius"/>
    </source>
</evidence>